<dbReference type="RefSeq" id="WP_268960777.1">
    <property type="nucleotide sequence ID" value="NZ_CAJFCI010000047.1"/>
</dbReference>
<feature type="signal peptide" evidence="1">
    <location>
        <begin position="1"/>
        <end position="19"/>
    </location>
</feature>
<evidence type="ECO:0000313" key="2">
    <source>
        <dbReference type="EMBL" id="CAD5108190.1"/>
    </source>
</evidence>
<name>A0A7U7I9D6_9GAMM</name>
<keyword evidence="1" id="KW-0732">Signal</keyword>
<sequence length="42" mass="4664">MKTLFAIATTLVLATSAMADDQRTNQRDGKGLYPEWLLTHQG</sequence>
<dbReference type="Proteomes" id="UP000583387">
    <property type="component" value="Unassembled WGS sequence"/>
</dbReference>
<evidence type="ECO:0000256" key="1">
    <source>
        <dbReference type="SAM" id="SignalP"/>
    </source>
</evidence>
<organism evidence="2 3">
    <name type="scientific">Zestomonas carbonaria</name>
    <dbReference type="NCBI Taxonomy" id="2762745"/>
    <lineage>
        <taxon>Bacteria</taxon>
        <taxon>Pseudomonadati</taxon>
        <taxon>Pseudomonadota</taxon>
        <taxon>Gammaproteobacteria</taxon>
        <taxon>Pseudomonadales</taxon>
        <taxon>Pseudomonadaceae</taxon>
        <taxon>Zestomonas</taxon>
    </lineage>
</organism>
<reference evidence="2 3" key="1">
    <citation type="submission" date="2020-08" db="EMBL/GenBank/DDBJ databases">
        <authorList>
            <person name="Criscuolo A."/>
        </authorList>
    </citation>
    <scope>NUCLEOTIDE SEQUENCE [LARGE SCALE GENOMIC DNA]</scope>
    <source>
        <strain evidence="2">CIP111764</strain>
    </source>
</reference>
<dbReference type="AlphaFoldDB" id="A0A7U7I9D6"/>
<keyword evidence="3" id="KW-1185">Reference proteome</keyword>
<comment type="caution">
    <text evidence="2">The sequence shown here is derived from an EMBL/GenBank/DDBJ whole genome shotgun (WGS) entry which is preliminary data.</text>
</comment>
<dbReference type="EMBL" id="CAJFCI010000047">
    <property type="protein sequence ID" value="CAD5108190.1"/>
    <property type="molecule type" value="Genomic_DNA"/>
</dbReference>
<proteinExistence type="predicted"/>
<gene>
    <name evidence="2" type="ORF">PSEWESI4_02475</name>
</gene>
<evidence type="ECO:0000313" key="3">
    <source>
        <dbReference type="Proteomes" id="UP000583387"/>
    </source>
</evidence>
<protein>
    <submittedName>
        <fullName evidence="2">Uncharacterized protein</fullName>
    </submittedName>
</protein>
<feature type="chain" id="PRO_5031437546" evidence="1">
    <location>
        <begin position="20"/>
        <end position="42"/>
    </location>
</feature>
<accession>A0A7U7I9D6</accession>